<evidence type="ECO:0000313" key="2">
    <source>
        <dbReference type="EMBL" id="EGD72196.1"/>
    </source>
</evidence>
<gene>
    <name evidence="2" type="ORF">PTSG_11560</name>
</gene>
<dbReference type="AlphaFoldDB" id="F2TVV0"/>
<keyword evidence="3" id="KW-1185">Reference proteome</keyword>
<dbReference type="Proteomes" id="UP000007799">
    <property type="component" value="Unassembled WGS sequence"/>
</dbReference>
<feature type="region of interest" description="Disordered" evidence="1">
    <location>
        <begin position="1"/>
        <end position="48"/>
    </location>
</feature>
<evidence type="ECO:0000313" key="3">
    <source>
        <dbReference type="Proteomes" id="UP000007799"/>
    </source>
</evidence>
<evidence type="ECO:0000256" key="1">
    <source>
        <dbReference type="SAM" id="MobiDB-lite"/>
    </source>
</evidence>
<dbReference type="EMBL" id="GL832955">
    <property type="protein sequence ID" value="EGD72196.1"/>
    <property type="molecule type" value="Genomic_DNA"/>
</dbReference>
<dbReference type="RefSeq" id="XP_004998767.1">
    <property type="nucleotide sequence ID" value="XM_004998710.1"/>
</dbReference>
<organism evidence="3">
    <name type="scientific">Salpingoeca rosetta (strain ATCC 50818 / BSB-021)</name>
    <dbReference type="NCBI Taxonomy" id="946362"/>
    <lineage>
        <taxon>Eukaryota</taxon>
        <taxon>Choanoflagellata</taxon>
        <taxon>Craspedida</taxon>
        <taxon>Salpingoecidae</taxon>
        <taxon>Salpingoeca</taxon>
    </lineage>
</organism>
<reference evidence="2" key="1">
    <citation type="submission" date="2009-08" db="EMBL/GenBank/DDBJ databases">
        <title>Annotation of Salpingoeca rosetta.</title>
        <authorList>
            <consortium name="The Broad Institute Genome Sequencing Platform"/>
            <person name="Russ C."/>
            <person name="Cuomo C."/>
            <person name="Burger G."/>
            <person name="Gray M.W."/>
            <person name="Holland P.W.H."/>
            <person name="King N."/>
            <person name="Lang F.B.F."/>
            <person name="Roger A.J."/>
            <person name="Ruiz-Trillo I."/>
            <person name="Young S.K."/>
            <person name="Zeng Q."/>
            <person name="Gargeya S."/>
            <person name="Alvarado L."/>
            <person name="Berlin A."/>
            <person name="Chapman S.B."/>
            <person name="Chen Z."/>
            <person name="Freedman E."/>
            <person name="Gellesch M."/>
            <person name="Goldberg J."/>
            <person name="Griggs A."/>
            <person name="Gujja S."/>
            <person name="Heilman E."/>
            <person name="Heiman D."/>
            <person name="Howarth C."/>
            <person name="Mehta T."/>
            <person name="Neiman D."/>
            <person name="Pearson M."/>
            <person name="Roberts A."/>
            <person name="Saif S."/>
            <person name="Shea T."/>
            <person name="Shenoy N."/>
            <person name="Sisk P."/>
            <person name="Stolte C."/>
            <person name="Sykes S."/>
            <person name="White J."/>
            <person name="Yandava C."/>
            <person name="Haas B."/>
            <person name="Nusbaum C."/>
            <person name="Birren B."/>
        </authorList>
    </citation>
    <scope>NUCLEOTIDE SEQUENCE [LARGE SCALE GENOMIC DNA]</scope>
    <source>
        <strain evidence="2">ATCC 50818</strain>
    </source>
</reference>
<feature type="region of interest" description="Disordered" evidence="1">
    <location>
        <begin position="307"/>
        <end position="335"/>
    </location>
</feature>
<sequence>MEDEDVLFEVIDDSSDDDGSGVAEGGATDGDSNSSNGGGNKGKKGEGSDIPTSFKARFLDHLWFDDVDEALAKHAYHERKKVSLCKANMALMRENYEQALALCDELRPLVTGKGELREWAETEARAALALKRLDIAIPAAKHRLCLVAQKTNFRNWHLLSKCYARLAATSADDDAARLTNYRTQSLIRSLAWLKFLHIMLVLQPLHTTSLRELDNTQTQLSSHGFVRDQRIRDEAELLAELHGVRPDIADMTCHDAMKVVQDELASLTATAIATAPDEIGRDYVEHVPPSGLAVDRDAFESEWFHTQRRLPDEQHAAHDDMPEPELPEKGPRTGN</sequence>
<feature type="compositionally biased region" description="Acidic residues" evidence="1">
    <location>
        <begin position="1"/>
        <end position="19"/>
    </location>
</feature>
<protein>
    <submittedName>
        <fullName evidence="2">Uncharacterized protein</fullName>
    </submittedName>
</protein>
<dbReference type="GeneID" id="16067412"/>
<proteinExistence type="predicted"/>
<accession>F2TVV0</accession>
<name>F2TVV0_SALR5</name>
<dbReference type="InParanoid" id="F2TVV0"/>
<dbReference type="KEGG" id="sre:PTSG_11560"/>